<name>A0A914XJS8_9BILA</name>
<evidence type="ECO:0000256" key="1">
    <source>
        <dbReference type="SAM" id="MobiDB-lite"/>
    </source>
</evidence>
<dbReference type="AlphaFoldDB" id="A0A914XJS8"/>
<protein>
    <submittedName>
        <fullName evidence="3">Uncharacterized protein</fullName>
    </submittedName>
</protein>
<dbReference type="Proteomes" id="UP000887566">
    <property type="component" value="Unplaced"/>
</dbReference>
<organism evidence="2 3">
    <name type="scientific">Plectus sambesii</name>
    <dbReference type="NCBI Taxonomy" id="2011161"/>
    <lineage>
        <taxon>Eukaryota</taxon>
        <taxon>Metazoa</taxon>
        <taxon>Ecdysozoa</taxon>
        <taxon>Nematoda</taxon>
        <taxon>Chromadorea</taxon>
        <taxon>Plectida</taxon>
        <taxon>Plectina</taxon>
        <taxon>Plectoidea</taxon>
        <taxon>Plectidae</taxon>
        <taxon>Plectus</taxon>
    </lineage>
</organism>
<evidence type="ECO:0000313" key="2">
    <source>
        <dbReference type="Proteomes" id="UP000887566"/>
    </source>
</evidence>
<reference evidence="3" key="1">
    <citation type="submission" date="2022-11" db="UniProtKB">
        <authorList>
            <consortium name="WormBaseParasite"/>
        </authorList>
    </citation>
    <scope>IDENTIFICATION</scope>
</reference>
<feature type="region of interest" description="Disordered" evidence="1">
    <location>
        <begin position="75"/>
        <end position="129"/>
    </location>
</feature>
<sequence>MGRVTTDAIVCAWAGKSVVIGGERRRAIVAGQRLTMSAEGGRTAPARQTFLCGRTANTRRSLELVRRRVFRAPFAVDSRRRRGQKSRANSAPASRHPPSIPSPIPGRRRSARRTGQWDKAAANVPLVVQ</sequence>
<evidence type="ECO:0000313" key="3">
    <source>
        <dbReference type="WBParaSite" id="PSAMB.scaffold841size40474.g9179.t1"/>
    </source>
</evidence>
<dbReference type="WBParaSite" id="PSAMB.scaffold841size40474.g9179.t1">
    <property type="protein sequence ID" value="PSAMB.scaffold841size40474.g9179.t1"/>
    <property type="gene ID" value="PSAMB.scaffold841size40474.g9179"/>
</dbReference>
<keyword evidence="2" id="KW-1185">Reference proteome</keyword>
<accession>A0A914XJS8</accession>
<proteinExistence type="predicted"/>